<sequence>MLLANEKTQGTTQASNPGLDDATPLALARLDAIDGRSTTFRSGGSLTRGYGGD</sequence>
<keyword evidence="3" id="KW-1185">Reference proteome</keyword>
<evidence type="ECO:0000313" key="3">
    <source>
        <dbReference type="Proteomes" id="UP000326837"/>
    </source>
</evidence>
<feature type="region of interest" description="Disordered" evidence="1">
    <location>
        <begin position="1"/>
        <end position="22"/>
    </location>
</feature>
<dbReference type="Proteomes" id="UP000326837">
    <property type="component" value="Chromosome"/>
</dbReference>
<dbReference type="AlphaFoldDB" id="A0A5K7XJ51"/>
<proteinExistence type="predicted"/>
<organism evidence="2 3">
    <name type="scientific">Lacipirellula parvula</name>
    <dbReference type="NCBI Taxonomy" id="2650471"/>
    <lineage>
        <taxon>Bacteria</taxon>
        <taxon>Pseudomonadati</taxon>
        <taxon>Planctomycetota</taxon>
        <taxon>Planctomycetia</taxon>
        <taxon>Pirellulales</taxon>
        <taxon>Lacipirellulaceae</taxon>
        <taxon>Lacipirellula</taxon>
    </lineage>
</organism>
<protein>
    <submittedName>
        <fullName evidence="2">Uncharacterized protein</fullName>
    </submittedName>
</protein>
<evidence type="ECO:0000256" key="1">
    <source>
        <dbReference type="SAM" id="MobiDB-lite"/>
    </source>
</evidence>
<reference evidence="3" key="1">
    <citation type="submission" date="2019-10" db="EMBL/GenBank/DDBJ databases">
        <title>Lacipirellula parvula gen. nov., sp. nov., representing a lineage of planctomycetes widespread in freshwater anoxic habitats, and description of the family Lacipirellulaceae.</title>
        <authorList>
            <person name="Dedysh S.N."/>
            <person name="Kulichevskaya I.S."/>
            <person name="Beletsky A.V."/>
            <person name="Rakitin A.L."/>
            <person name="Mardanov A.V."/>
            <person name="Ivanova A.A."/>
            <person name="Saltykova V.X."/>
            <person name="Rijpstra W.I.C."/>
            <person name="Sinninghe Damste J.S."/>
            <person name="Ravin N.V."/>
        </authorList>
    </citation>
    <scope>NUCLEOTIDE SEQUENCE [LARGE SCALE GENOMIC DNA]</scope>
    <source>
        <strain evidence="3">PX69</strain>
    </source>
</reference>
<dbReference type="KEGG" id="lpav:PLANPX_6160"/>
<evidence type="ECO:0000313" key="2">
    <source>
        <dbReference type="EMBL" id="BBO36548.1"/>
    </source>
</evidence>
<feature type="compositionally biased region" description="Polar residues" evidence="1">
    <location>
        <begin position="1"/>
        <end position="16"/>
    </location>
</feature>
<gene>
    <name evidence="2" type="ORF">PLANPX_6160</name>
</gene>
<accession>A0A5K7XJ51</accession>
<name>A0A5K7XJ51_9BACT</name>
<dbReference type="EMBL" id="AP021861">
    <property type="protein sequence ID" value="BBO36548.1"/>
    <property type="molecule type" value="Genomic_DNA"/>
</dbReference>